<keyword evidence="3 7" id="KW-0812">Transmembrane</keyword>
<proteinExistence type="inferred from homology"/>
<feature type="transmembrane region" description="Helical" evidence="7">
    <location>
        <begin position="473"/>
        <end position="492"/>
    </location>
</feature>
<evidence type="ECO:0000313" key="8">
    <source>
        <dbReference type="Proteomes" id="UP000095280"/>
    </source>
</evidence>
<keyword evidence="4 7" id="KW-1133">Transmembrane helix</keyword>
<feature type="transmembrane region" description="Helical" evidence="7">
    <location>
        <begin position="498"/>
        <end position="519"/>
    </location>
</feature>
<dbReference type="GO" id="GO:0016020">
    <property type="term" value="C:membrane"/>
    <property type="evidence" value="ECO:0007669"/>
    <property type="project" value="UniProtKB-SubCell"/>
</dbReference>
<keyword evidence="5 7" id="KW-0472">Membrane</keyword>
<evidence type="ECO:0000256" key="4">
    <source>
        <dbReference type="ARBA" id="ARBA00022989"/>
    </source>
</evidence>
<feature type="compositionally biased region" description="Low complexity" evidence="6">
    <location>
        <begin position="610"/>
        <end position="628"/>
    </location>
</feature>
<protein>
    <submittedName>
        <fullName evidence="9">Conserved plasma membrane protein</fullName>
    </submittedName>
</protein>
<feature type="transmembrane region" description="Helical" evidence="7">
    <location>
        <begin position="350"/>
        <end position="370"/>
    </location>
</feature>
<dbReference type="InterPro" id="IPR008429">
    <property type="entry name" value="CLPTM1"/>
</dbReference>
<dbReference type="GO" id="GO:0012505">
    <property type="term" value="C:endomembrane system"/>
    <property type="evidence" value="ECO:0007669"/>
    <property type="project" value="TreeGrafter"/>
</dbReference>
<keyword evidence="8" id="KW-1185">Reference proteome</keyword>
<dbReference type="Pfam" id="PF05602">
    <property type="entry name" value="CLPTM1"/>
    <property type="match status" value="1"/>
</dbReference>
<dbReference type="Proteomes" id="UP000095280">
    <property type="component" value="Unplaced"/>
</dbReference>
<evidence type="ECO:0000256" key="1">
    <source>
        <dbReference type="ARBA" id="ARBA00004141"/>
    </source>
</evidence>
<accession>A0A1I8H285</accession>
<reference evidence="9" key="1">
    <citation type="submission" date="2016-11" db="UniProtKB">
        <authorList>
            <consortium name="WormBaseParasite"/>
        </authorList>
    </citation>
    <scope>IDENTIFICATION</scope>
</reference>
<comment type="similarity">
    <text evidence="2">Belongs to the CLPTM1 family.</text>
</comment>
<comment type="subcellular location">
    <subcellularLocation>
        <location evidence="1">Membrane</location>
        <topology evidence="1">Multi-pass membrane protein</topology>
    </subcellularLocation>
</comment>
<evidence type="ECO:0000256" key="6">
    <source>
        <dbReference type="SAM" id="MobiDB-lite"/>
    </source>
</evidence>
<evidence type="ECO:0000256" key="2">
    <source>
        <dbReference type="ARBA" id="ARBA00009310"/>
    </source>
</evidence>
<evidence type="ECO:0000313" key="9">
    <source>
        <dbReference type="WBParaSite" id="maker-uti_cns_0004153-snap-gene-0.16-mRNA-1"/>
    </source>
</evidence>
<evidence type="ECO:0000256" key="7">
    <source>
        <dbReference type="SAM" id="Phobius"/>
    </source>
</evidence>
<organism evidence="8 9">
    <name type="scientific">Macrostomum lignano</name>
    <dbReference type="NCBI Taxonomy" id="282301"/>
    <lineage>
        <taxon>Eukaryota</taxon>
        <taxon>Metazoa</taxon>
        <taxon>Spiralia</taxon>
        <taxon>Lophotrochozoa</taxon>
        <taxon>Platyhelminthes</taxon>
        <taxon>Rhabditophora</taxon>
        <taxon>Macrostomorpha</taxon>
        <taxon>Macrostomida</taxon>
        <taxon>Macrostomidae</taxon>
        <taxon>Macrostomum</taxon>
    </lineage>
</organism>
<evidence type="ECO:0000256" key="5">
    <source>
        <dbReference type="ARBA" id="ARBA00023136"/>
    </source>
</evidence>
<feature type="region of interest" description="Disordered" evidence="6">
    <location>
        <begin position="603"/>
        <end position="638"/>
    </location>
</feature>
<dbReference type="WBParaSite" id="maker-uti_cns_0004153-snap-gene-0.16-mRNA-1">
    <property type="protein sequence ID" value="maker-uti_cns_0004153-snap-gene-0.16-mRNA-1"/>
    <property type="gene ID" value="maker-uti_cns_0004153-snap-gene-0.16"/>
</dbReference>
<dbReference type="PANTHER" id="PTHR21347">
    <property type="entry name" value="CLEFT LIP AND PALATE ASSOCIATED TRANSMEMBRANE PROTEIN-RELATED"/>
    <property type="match status" value="1"/>
</dbReference>
<sequence>KAQMADAAAIAPVAGEAAAPAAAAGDAQQGGEQQQRPNGWAMVKGFIVRMLIIYFISSLFRRGQQPQTAPGDPSAPASAGSSFRVPCQNIFPKNSKLDLWIFVNEQQNFTRFNEASDLFWHQPGLVYGDWESGENRDGVYYKHGKIKVPETIMKNGSLYIHTFVVRPGNSPDPSSRYHDKRYTMHSGRMLTKYKRRRVSNTQNLITGSTEGPLDKEGLAGGTTHLPPSTHWHPNLTISLVDDHTPWTPGSLPPPLDEYVQFHPPTNEYYPILYYNDYWNLNSDYMPVNDTTPLLNLTVTFQPLSLFRWQLYAAQSMRNKWYGAFLGEDTFQESDEEQDTLKRTLVETNPYLLALTVVVSLVHSVFEFLAFKNDIQFWRSRQSLEGLSVRSVFFSVFQSVVVLLYVMDNETNFVVRVSVFVGLLIELWKIKKVVDVQVDWTAKLLGLIPRVHMREKSTYTESQTKKYDQMAFRYLSWLLFPLLGMYAVYSLLYQEHKSWYSWVLSMLYGFLLTFGFIMMTPQLFINYKMKSVAHLPWRMLTYKALNTFIDDIFAFVIRMPTLYRIGCLRDDVIFFIYLYQRYIYPMDPKRVNEYGVSQEMLQQPEQDVTNAAETPAVPEAVGEEAASSGVTNPEEKKEQ</sequence>
<dbReference type="PANTHER" id="PTHR21347:SF14">
    <property type="entry name" value="LIPID SCRAMBLASE CLPTM1-RELATED"/>
    <property type="match status" value="1"/>
</dbReference>
<dbReference type="AlphaFoldDB" id="A0A1I8H285"/>
<name>A0A1I8H285_9PLAT</name>
<feature type="transmembrane region" description="Helical" evidence="7">
    <location>
        <begin position="390"/>
        <end position="406"/>
    </location>
</feature>
<evidence type="ECO:0000256" key="3">
    <source>
        <dbReference type="ARBA" id="ARBA00022692"/>
    </source>
</evidence>
<feature type="region of interest" description="Disordered" evidence="6">
    <location>
        <begin position="204"/>
        <end position="223"/>
    </location>
</feature>